<evidence type="ECO:0000313" key="3">
    <source>
        <dbReference type="Proteomes" id="UP000006055"/>
    </source>
</evidence>
<accession>I4C0W9</accession>
<protein>
    <submittedName>
        <fullName evidence="2">Uncharacterized protein</fullName>
    </submittedName>
</protein>
<dbReference type="EMBL" id="CP003360">
    <property type="protein sequence ID" value="AFM23210.1"/>
    <property type="molecule type" value="Genomic_DNA"/>
</dbReference>
<feature type="region of interest" description="Disordered" evidence="1">
    <location>
        <begin position="34"/>
        <end position="132"/>
    </location>
</feature>
<dbReference type="Proteomes" id="UP000006055">
    <property type="component" value="Chromosome"/>
</dbReference>
<reference evidence="3" key="1">
    <citation type="submission" date="2012-06" db="EMBL/GenBank/DDBJ databases">
        <title>Complete sequence of chromosome of Desulfomonile tiedjei DSM 6799.</title>
        <authorList>
            <person name="Lucas S."/>
            <person name="Copeland A."/>
            <person name="Lapidus A."/>
            <person name="Glavina del Rio T."/>
            <person name="Dalin E."/>
            <person name="Tice H."/>
            <person name="Bruce D."/>
            <person name="Goodwin L."/>
            <person name="Pitluck S."/>
            <person name="Peters L."/>
            <person name="Ovchinnikova G."/>
            <person name="Zeytun A."/>
            <person name="Lu M."/>
            <person name="Kyrpides N."/>
            <person name="Mavromatis K."/>
            <person name="Ivanova N."/>
            <person name="Brettin T."/>
            <person name="Detter J.C."/>
            <person name="Han C."/>
            <person name="Larimer F."/>
            <person name="Land M."/>
            <person name="Hauser L."/>
            <person name="Markowitz V."/>
            <person name="Cheng J.-F."/>
            <person name="Hugenholtz P."/>
            <person name="Woyke T."/>
            <person name="Wu D."/>
            <person name="Spring S."/>
            <person name="Schroeder M."/>
            <person name="Brambilla E."/>
            <person name="Klenk H.-P."/>
            <person name="Eisen J.A."/>
        </authorList>
    </citation>
    <scope>NUCLEOTIDE SEQUENCE [LARGE SCALE GENOMIC DNA]</scope>
    <source>
        <strain evidence="3">ATCC 49306 / DSM 6799 / DCB-1</strain>
    </source>
</reference>
<evidence type="ECO:0000313" key="2">
    <source>
        <dbReference type="EMBL" id="AFM23210.1"/>
    </source>
</evidence>
<name>I4C0W9_DESTA</name>
<dbReference type="HOGENOM" id="CLU_1445519_0_0_7"/>
<dbReference type="RefSeq" id="WP_014808369.1">
    <property type="nucleotide sequence ID" value="NC_018025.1"/>
</dbReference>
<sequence length="187" mass="21246">MVRVIAAIFFCGVMVCTVVPVFGQDFPYSVPQAPEFDGSSRSSEAVPRARSRQQPEHDQVDYRSVRPYAPQEPASMQQQPYRENGSRAPQISPAPVNPYEASQQVRHVPQQPAPMRPPANVRQPQPQQEQRPDCSMYPMMIAQSKSEPEMQMVARQYLTCLMKSGWNQDQAKQHVIATIESTFRLTR</sequence>
<gene>
    <name evidence="2" type="ordered locus">Desti_0475</name>
</gene>
<proteinExistence type="predicted"/>
<dbReference type="AlphaFoldDB" id="I4C0W9"/>
<feature type="compositionally biased region" description="Basic and acidic residues" evidence="1">
    <location>
        <begin position="53"/>
        <end position="64"/>
    </location>
</feature>
<organism evidence="2 3">
    <name type="scientific">Desulfomonile tiedjei (strain ATCC 49306 / DSM 6799 / DCB-1)</name>
    <dbReference type="NCBI Taxonomy" id="706587"/>
    <lineage>
        <taxon>Bacteria</taxon>
        <taxon>Pseudomonadati</taxon>
        <taxon>Thermodesulfobacteriota</taxon>
        <taxon>Desulfomonilia</taxon>
        <taxon>Desulfomonilales</taxon>
        <taxon>Desulfomonilaceae</taxon>
        <taxon>Desulfomonile</taxon>
    </lineage>
</organism>
<evidence type="ECO:0000256" key="1">
    <source>
        <dbReference type="SAM" id="MobiDB-lite"/>
    </source>
</evidence>
<dbReference type="KEGG" id="dti:Desti_0475"/>
<keyword evidence="3" id="KW-1185">Reference proteome</keyword>